<evidence type="ECO:0008006" key="3">
    <source>
        <dbReference type="Google" id="ProtNLM"/>
    </source>
</evidence>
<evidence type="ECO:0000313" key="1">
    <source>
        <dbReference type="EMBL" id="KAF2759213.1"/>
    </source>
</evidence>
<gene>
    <name evidence="1" type="ORF">EJ05DRAFT_475436</name>
</gene>
<dbReference type="AlphaFoldDB" id="A0A6A6W975"/>
<name>A0A6A6W975_9PEZI</name>
<dbReference type="InterPro" id="IPR016130">
    <property type="entry name" value="Tyr_Pase_AS"/>
</dbReference>
<protein>
    <recommendedName>
        <fullName evidence="3">Tyrosine specific protein phosphatases domain-containing protein</fullName>
    </recommendedName>
</protein>
<dbReference type="InterPro" id="IPR029021">
    <property type="entry name" value="Prot-tyrosine_phosphatase-like"/>
</dbReference>
<keyword evidence="2" id="KW-1185">Reference proteome</keyword>
<sequence>MPSPLPSILNFRDAGQTVNDFTGREYVISKRLYRSASPDECTIRDRQRLLVDFGIQTIVDLRTKTEHIEQAQKRNAKIQSSELALQTNDDVASPLKIPAVTYHEINFNGWAFSKSLMSKLSWWNFGKLIAFMAMGYRKDAISIIATNVMQERGIEGLAIDSIDACGLEVKQVFSVLAEPANYPIVLHCTQGKDRTGLTIMLCLLLLGVPVDAINYDYMLTDGELVSGREERLKEIRSIGLGDDFGRCAPGMVSKVDKHIQDRYGGIQSYLTSVGVTDDMQKAVIHNLRPDNTT</sequence>
<dbReference type="Pfam" id="PF13350">
    <property type="entry name" value="Y_phosphatase3"/>
    <property type="match status" value="1"/>
</dbReference>
<accession>A0A6A6W975</accession>
<dbReference type="GO" id="GO:0004721">
    <property type="term" value="F:phosphoprotein phosphatase activity"/>
    <property type="evidence" value="ECO:0007669"/>
    <property type="project" value="InterPro"/>
</dbReference>
<dbReference type="OrthoDB" id="9988524at2759"/>
<dbReference type="InterPro" id="IPR026893">
    <property type="entry name" value="Tyr/Ser_Pase_IphP-type"/>
</dbReference>
<dbReference type="PROSITE" id="PS00383">
    <property type="entry name" value="TYR_PHOSPHATASE_1"/>
    <property type="match status" value="1"/>
</dbReference>
<dbReference type="PANTHER" id="PTHR31126:SF10">
    <property type="entry name" value="PROTEIN PHOSPHATASE, PUTATIVE (AFU_ORTHOLOGUE AFUA_6G06650)-RELATED"/>
    <property type="match status" value="1"/>
</dbReference>
<dbReference type="GeneID" id="54484850"/>
<dbReference type="SUPFAM" id="SSF52799">
    <property type="entry name" value="(Phosphotyrosine protein) phosphatases II"/>
    <property type="match status" value="1"/>
</dbReference>
<evidence type="ECO:0000313" key="2">
    <source>
        <dbReference type="Proteomes" id="UP000799437"/>
    </source>
</evidence>
<dbReference type="EMBL" id="ML996570">
    <property type="protein sequence ID" value="KAF2759213.1"/>
    <property type="molecule type" value="Genomic_DNA"/>
</dbReference>
<dbReference type="RefSeq" id="XP_033601664.1">
    <property type="nucleotide sequence ID" value="XM_033743796.1"/>
</dbReference>
<reference evidence="1" key="1">
    <citation type="journal article" date="2020" name="Stud. Mycol.">
        <title>101 Dothideomycetes genomes: a test case for predicting lifestyles and emergence of pathogens.</title>
        <authorList>
            <person name="Haridas S."/>
            <person name="Albert R."/>
            <person name="Binder M."/>
            <person name="Bloem J."/>
            <person name="Labutti K."/>
            <person name="Salamov A."/>
            <person name="Andreopoulos B."/>
            <person name="Baker S."/>
            <person name="Barry K."/>
            <person name="Bills G."/>
            <person name="Bluhm B."/>
            <person name="Cannon C."/>
            <person name="Castanera R."/>
            <person name="Culley D."/>
            <person name="Daum C."/>
            <person name="Ezra D."/>
            <person name="Gonzalez J."/>
            <person name="Henrissat B."/>
            <person name="Kuo A."/>
            <person name="Liang C."/>
            <person name="Lipzen A."/>
            <person name="Lutzoni F."/>
            <person name="Magnuson J."/>
            <person name="Mondo S."/>
            <person name="Nolan M."/>
            <person name="Ohm R."/>
            <person name="Pangilinan J."/>
            <person name="Park H.-J."/>
            <person name="Ramirez L."/>
            <person name="Alfaro M."/>
            <person name="Sun H."/>
            <person name="Tritt A."/>
            <person name="Yoshinaga Y."/>
            <person name="Zwiers L.-H."/>
            <person name="Turgeon B."/>
            <person name="Goodwin S."/>
            <person name="Spatafora J."/>
            <person name="Crous P."/>
            <person name="Grigoriev I."/>
        </authorList>
    </citation>
    <scope>NUCLEOTIDE SEQUENCE</scope>
    <source>
        <strain evidence="1">CBS 121739</strain>
    </source>
</reference>
<proteinExistence type="predicted"/>
<dbReference type="Proteomes" id="UP000799437">
    <property type="component" value="Unassembled WGS sequence"/>
</dbReference>
<dbReference type="PANTHER" id="PTHR31126">
    <property type="entry name" value="TYROSINE-PROTEIN PHOSPHATASE"/>
    <property type="match status" value="1"/>
</dbReference>
<organism evidence="1 2">
    <name type="scientific">Pseudovirgaria hyperparasitica</name>
    <dbReference type="NCBI Taxonomy" id="470096"/>
    <lineage>
        <taxon>Eukaryota</taxon>
        <taxon>Fungi</taxon>
        <taxon>Dikarya</taxon>
        <taxon>Ascomycota</taxon>
        <taxon>Pezizomycotina</taxon>
        <taxon>Dothideomycetes</taxon>
        <taxon>Dothideomycetes incertae sedis</taxon>
        <taxon>Acrospermales</taxon>
        <taxon>Acrospermaceae</taxon>
        <taxon>Pseudovirgaria</taxon>
    </lineage>
</organism>
<dbReference type="Gene3D" id="3.90.190.10">
    <property type="entry name" value="Protein tyrosine phosphatase superfamily"/>
    <property type="match status" value="1"/>
</dbReference>